<evidence type="ECO:0000256" key="7">
    <source>
        <dbReference type="SAM" id="Phobius"/>
    </source>
</evidence>
<comment type="caution">
    <text evidence="10">The sequence shown here is derived from an EMBL/GenBank/DDBJ whole genome shotgun (WGS) entry which is preliminary data.</text>
</comment>
<evidence type="ECO:0000256" key="1">
    <source>
        <dbReference type="ARBA" id="ARBA00004651"/>
    </source>
</evidence>
<dbReference type="Gene3D" id="1.20.1510.10">
    <property type="entry name" value="Cation efflux protein transmembrane domain"/>
    <property type="match status" value="1"/>
</dbReference>
<dbReference type="GO" id="GO:0015341">
    <property type="term" value="F:zinc efflux antiporter activity"/>
    <property type="evidence" value="ECO:0007669"/>
    <property type="project" value="TreeGrafter"/>
</dbReference>
<reference evidence="10" key="1">
    <citation type="submission" date="2016-10" db="EMBL/GenBank/DDBJ databases">
        <title>Sequence of Gallionella enrichment culture.</title>
        <authorList>
            <person name="Poehlein A."/>
            <person name="Muehling M."/>
            <person name="Daniel R."/>
        </authorList>
    </citation>
    <scope>NUCLEOTIDE SEQUENCE</scope>
</reference>
<dbReference type="GO" id="GO:0015093">
    <property type="term" value="F:ferrous iron transmembrane transporter activity"/>
    <property type="evidence" value="ECO:0007669"/>
    <property type="project" value="TreeGrafter"/>
</dbReference>
<feature type="domain" description="Cation efflux protein cytoplasmic" evidence="9">
    <location>
        <begin position="218"/>
        <end position="293"/>
    </location>
</feature>
<accession>A0A1J5REE7</accession>
<dbReference type="GO" id="GO:0005886">
    <property type="term" value="C:plasma membrane"/>
    <property type="evidence" value="ECO:0007669"/>
    <property type="project" value="UniProtKB-SubCell"/>
</dbReference>
<evidence type="ECO:0000256" key="6">
    <source>
        <dbReference type="ARBA" id="ARBA00023136"/>
    </source>
</evidence>
<evidence type="ECO:0000259" key="8">
    <source>
        <dbReference type="Pfam" id="PF01545"/>
    </source>
</evidence>
<feature type="domain" description="Cation efflux protein transmembrane" evidence="8">
    <location>
        <begin position="21"/>
        <end position="213"/>
    </location>
</feature>
<dbReference type="EMBL" id="MLJW01000185">
    <property type="protein sequence ID" value="OIQ94478.1"/>
    <property type="molecule type" value="Genomic_DNA"/>
</dbReference>
<organism evidence="10">
    <name type="scientific">mine drainage metagenome</name>
    <dbReference type="NCBI Taxonomy" id="410659"/>
    <lineage>
        <taxon>unclassified sequences</taxon>
        <taxon>metagenomes</taxon>
        <taxon>ecological metagenomes</taxon>
    </lineage>
</organism>
<protein>
    <submittedName>
        <fullName evidence="10">Ferrous-iron efflux pump FieF</fullName>
    </submittedName>
</protein>
<dbReference type="InterPro" id="IPR027470">
    <property type="entry name" value="Cation_efflux_CTD"/>
</dbReference>
<dbReference type="PANTHER" id="PTHR43840:SF41">
    <property type="entry name" value="CATION-EFFLUX PUMP FIEF"/>
    <property type="match status" value="1"/>
</dbReference>
<dbReference type="GO" id="GO:0006882">
    <property type="term" value="P:intracellular zinc ion homeostasis"/>
    <property type="evidence" value="ECO:0007669"/>
    <property type="project" value="TreeGrafter"/>
</dbReference>
<dbReference type="PANTHER" id="PTHR43840">
    <property type="entry name" value="MITOCHONDRIAL METAL TRANSPORTER 1-RELATED"/>
    <property type="match status" value="1"/>
</dbReference>
<dbReference type="Pfam" id="PF16916">
    <property type="entry name" value="ZT_dimer"/>
    <property type="match status" value="1"/>
</dbReference>
<feature type="transmembrane region" description="Helical" evidence="7">
    <location>
        <begin position="188"/>
        <end position="206"/>
    </location>
</feature>
<feature type="transmembrane region" description="Helical" evidence="7">
    <location>
        <begin position="20"/>
        <end position="38"/>
    </location>
</feature>
<dbReference type="FunFam" id="1.20.1510.10:FF:000001">
    <property type="entry name" value="Ferrous-iron efflux pump FieF"/>
    <property type="match status" value="1"/>
</dbReference>
<comment type="subcellular location">
    <subcellularLocation>
        <location evidence="1">Cell membrane</location>
        <topology evidence="1">Multi-pass membrane protein</topology>
    </subcellularLocation>
</comment>
<dbReference type="SUPFAM" id="SSF161111">
    <property type="entry name" value="Cation efflux protein transmembrane domain-like"/>
    <property type="match status" value="1"/>
</dbReference>
<keyword evidence="2" id="KW-0813">Transport</keyword>
<dbReference type="Gene3D" id="3.30.70.1350">
    <property type="entry name" value="Cation efflux protein, cytoplasmic domain"/>
    <property type="match status" value="1"/>
</dbReference>
<evidence type="ECO:0000256" key="5">
    <source>
        <dbReference type="ARBA" id="ARBA00022989"/>
    </source>
</evidence>
<dbReference type="InterPro" id="IPR002524">
    <property type="entry name" value="Cation_efflux"/>
</dbReference>
<dbReference type="InterPro" id="IPR058533">
    <property type="entry name" value="Cation_efflux_TM"/>
</dbReference>
<keyword evidence="5 7" id="KW-1133">Transmembrane helix</keyword>
<keyword evidence="6 7" id="KW-0472">Membrane</keyword>
<keyword evidence="3" id="KW-1003">Cell membrane</keyword>
<evidence type="ECO:0000313" key="10">
    <source>
        <dbReference type="EMBL" id="OIQ94478.1"/>
    </source>
</evidence>
<sequence length="306" mass="33030">MSADLAEKEKAGRMMRRATLFAVAVGVILIVAKLTAWLGTGSVALLSTLIDSTLDSIASLVNLLAVHHALSPADAEHRFGHGKAEPLAGLAQSAFIGGSGLLLIGEAAQRLWEPQPVTHGLGGIAVMGLSIVLTLALVTYQKRVIARTQSVAISADRLHYASDLMMNAGVIVSLLLSAHLGWTFIDPLFALGIACYILWGAGKLAWGSFNLLMDREFPPEDRSRIKAICEAHPFVRNVHDLRTRSAGQADFIQLHLVLDGEMSLRRAHDISDAVEAEIRAAFPRADIIIHQDPDGLAEPRKDFDEE</sequence>
<dbReference type="Pfam" id="PF01545">
    <property type="entry name" value="Cation_efflux"/>
    <property type="match status" value="1"/>
</dbReference>
<dbReference type="InterPro" id="IPR050291">
    <property type="entry name" value="CDF_Transporter"/>
</dbReference>
<proteinExistence type="predicted"/>
<feature type="transmembrane region" description="Helical" evidence="7">
    <location>
        <begin position="160"/>
        <end position="182"/>
    </location>
</feature>
<evidence type="ECO:0000256" key="3">
    <source>
        <dbReference type="ARBA" id="ARBA00022475"/>
    </source>
</evidence>
<evidence type="ECO:0000256" key="4">
    <source>
        <dbReference type="ARBA" id="ARBA00022692"/>
    </source>
</evidence>
<gene>
    <name evidence="10" type="primary">fieF_3</name>
    <name evidence="10" type="ORF">GALL_235280</name>
</gene>
<evidence type="ECO:0000259" key="9">
    <source>
        <dbReference type="Pfam" id="PF16916"/>
    </source>
</evidence>
<dbReference type="NCBIfam" id="TIGR01297">
    <property type="entry name" value="CDF"/>
    <property type="match status" value="1"/>
</dbReference>
<dbReference type="SUPFAM" id="SSF160240">
    <property type="entry name" value="Cation efflux protein cytoplasmic domain-like"/>
    <property type="match status" value="1"/>
</dbReference>
<name>A0A1J5REE7_9ZZZZ</name>
<feature type="transmembrane region" description="Helical" evidence="7">
    <location>
        <begin position="117"/>
        <end position="140"/>
    </location>
</feature>
<dbReference type="InterPro" id="IPR027469">
    <property type="entry name" value="Cation_efflux_TMD_sf"/>
</dbReference>
<dbReference type="FunFam" id="3.30.70.1350:FF:000002">
    <property type="entry name" value="Ferrous-iron efflux pump FieF"/>
    <property type="match status" value="1"/>
</dbReference>
<keyword evidence="4 7" id="KW-0812">Transmembrane</keyword>
<dbReference type="AlphaFoldDB" id="A0A1J5REE7"/>
<dbReference type="GO" id="GO:0015086">
    <property type="term" value="F:cadmium ion transmembrane transporter activity"/>
    <property type="evidence" value="ECO:0007669"/>
    <property type="project" value="TreeGrafter"/>
</dbReference>
<dbReference type="InterPro" id="IPR036837">
    <property type="entry name" value="Cation_efflux_CTD_sf"/>
</dbReference>
<evidence type="ECO:0000256" key="2">
    <source>
        <dbReference type="ARBA" id="ARBA00022448"/>
    </source>
</evidence>